<comment type="caution">
    <text evidence="6">The sequence shown here is derived from an EMBL/GenBank/DDBJ whole genome shotgun (WGS) entry which is preliminary data.</text>
</comment>
<evidence type="ECO:0000256" key="1">
    <source>
        <dbReference type="ARBA" id="ARBA00001971"/>
    </source>
</evidence>
<sequence>MLSHLIELSERAPKDLALALGFSILSVLYLLRRWLLPKPIPGIPYNENAVKSFMGDIPEFRDAPNRREWWAQQPARHQSPIVQVFMRPFGAPWVFVADYFEASDICMRRLKEFDRSDVTWEQFNGVVPGHHITLKSLDPKFKKNKELIRDLMGPTFLQQASAPEIHDKFSSLLKLWDRKLDLSGGRPFDIAQDIHNSALDIILGASFGIDSGDGKIGRQFEELKARTVSGGQDDLFEFEDIPIDEEQSCFTTIADSVGLSMRSPLPTIHHFIYRNLSSKMRRARAGRDRLRDREIAKSIERRESGQPQRCALDNMLAREDAIAEKEGRKPNYRSQTIMSELMGYLVAGHETTSAVLRWGMKYLTANQRVQSLLREAIQNAHPGAVKDNHVPTTEEILKAHIPYLDAVIEEMLRHSRVAPVTLRQATTDTQILGRFIPKGTTVGFLGNGPGVMMPSIPVNTEKRSEAALAHMERTQLFDEEDLAQFVPERWLTTTHC</sequence>
<protein>
    <submittedName>
        <fullName evidence="6">Cytochrome P450 monooxygenase TRI13</fullName>
    </submittedName>
</protein>
<dbReference type="GO" id="GO:0016705">
    <property type="term" value="F:oxidoreductase activity, acting on paired donors, with incorporation or reduction of molecular oxygen"/>
    <property type="evidence" value="ECO:0007669"/>
    <property type="project" value="InterPro"/>
</dbReference>
<keyword evidence="6" id="KW-0560">Oxidoreductase</keyword>
<keyword evidence="3" id="KW-0349">Heme</keyword>
<keyword evidence="6" id="KW-0503">Monooxygenase</keyword>
<proteinExistence type="inferred from homology"/>
<keyword evidence="4" id="KW-0479">Metal-binding</keyword>
<name>A0A8J5NMQ9_FUSOX</name>
<evidence type="ECO:0000313" key="7">
    <source>
        <dbReference type="Proteomes" id="UP000694050"/>
    </source>
</evidence>
<keyword evidence="5" id="KW-0408">Iron</keyword>
<dbReference type="AlphaFoldDB" id="A0A8J5NMQ9"/>
<gene>
    <name evidence="6" type="ORF">Forpe1208_v013677</name>
</gene>
<dbReference type="PANTHER" id="PTHR24305:SF232">
    <property type="entry name" value="P450, PUTATIVE (EUROFUNG)-RELATED"/>
    <property type="match status" value="1"/>
</dbReference>
<reference evidence="6" key="1">
    <citation type="submission" date="2021-04" db="EMBL/GenBank/DDBJ databases">
        <title>First draft genome resource for Brassicaceae pathogens Fusarium oxysporum f. sp. raphani and Fusarium oxysporum f. sp. rapae.</title>
        <authorList>
            <person name="Asai S."/>
        </authorList>
    </citation>
    <scope>NUCLEOTIDE SEQUENCE</scope>
    <source>
        <strain evidence="6">Tf1208</strain>
    </source>
</reference>
<accession>A0A8J5NMQ9</accession>
<evidence type="ECO:0000256" key="3">
    <source>
        <dbReference type="ARBA" id="ARBA00022617"/>
    </source>
</evidence>
<organism evidence="6 7">
    <name type="scientific">Fusarium oxysporum f. sp. rapae</name>
    <dbReference type="NCBI Taxonomy" id="485398"/>
    <lineage>
        <taxon>Eukaryota</taxon>
        <taxon>Fungi</taxon>
        <taxon>Dikarya</taxon>
        <taxon>Ascomycota</taxon>
        <taxon>Pezizomycotina</taxon>
        <taxon>Sordariomycetes</taxon>
        <taxon>Hypocreomycetidae</taxon>
        <taxon>Hypocreales</taxon>
        <taxon>Nectriaceae</taxon>
        <taxon>Fusarium</taxon>
        <taxon>Fusarium oxysporum species complex</taxon>
    </lineage>
</organism>
<evidence type="ECO:0000313" key="6">
    <source>
        <dbReference type="EMBL" id="KAG7406468.1"/>
    </source>
</evidence>
<dbReference type="InterPro" id="IPR050121">
    <property type="entry name" value="Cytochrome_P450_monoxygenase"/>
</dbReference>
<evidence type="ECO:0000256" key="5">
    <source>
        <dbReference type="ARBA" id="ARBA00023004"/>
    </source>
</evidence>
<dbReference type="Pfam" id="PF00067">
    <property type="entry name" value="p450"/>
    <property type="match status" value="1"/>
</dbReference>
<dbReference type="GO" id="GO:0004497">
    <property type="term" value="F:monooxygenase activity"/>
    <property type="evidence" value="ECO:0007669"/>
    <property type="project" value="UniProtKB-KW"/>
</dbReference>
<comment type="cofactor">
    <cofactor evidence="1">
        <name>heme</name>
        <dbReference type="ChEBI" id="CHEBI:30413"/>
    </cofactor>
</comment>
<comment type="similarity">
    <text evidence="2">Belongs to the cytochrome P450 family.</text>
</comment>
<evidence type="ECO:0000256" key="2">
    <source>
        <dbReference type="ARBA" id="ARBA00010617"/>
    </source>
</evidence>
<dbReference type="GO" id="GO:0020037">
    <property type="term" value="F:heme binding"/>
    <property type="evidence" value="ECO:0007669"/>
    <property type="project" value="InterPro"/>
</dbReference>
<dbReference type="Proteomes" id="UP000694050">
    <property type="component" value="Unassembled WGS sequence"/>
</dbReference>
<dbReference type="InterPro" id="IPR001128">
    <property type="entry name" value="Cyt_P450"/>
</dbReference>
<dbReference type="GO" id="GO:0005506">
    <property type="term" value="F:iron ion binding"/>
    <property type="evidence" value="ECO:0007669"/>
    <property type="project" value="InterPro"/>
</dbReference>
<evidence type="ECO:0000256" key="4">
    <source>
        <dbReference type="ARBA" id="ARBA00022723"/>
    </source>
</evidence>
<dbReference type="PANTHER" id="PTHR24305">
    <property type="entry name" value="CYTOCHROME P450"/>
    <property type="match status" value="1"/>
</dbReference>
<dbReference type="EMBL" id="JAELUQ010000011">
    <property type="protein sequence ID" value="KAG7406468.1"/>
    <property type="molecule type" value="Genomic_DNA"/>
</dbReference>